<dbReference type="EMBL" id="BNAW01000006">
    <property type="protein sequence ID" value="GHG05358.1"/>
    <property type="molecule type" value="Genomic_DNA"/>
</dbReference>
<accession>A0ABQ3K8C1</accession>
<reference evidence="2" key="1">
    <citation type="journal article" date="2019" name="Int. J. Syst. Evol. Microbiol.">
        <title>The Global Catalogue of Microorganisms (GCM) 10K type strain sequencing project: providing services to taxonomists for standard genome sequencing and annotation.</title>
        <authorList>
            <consortium name="The Broad Institute Genomics Platform"/>
            <consortium name="The Broad Institute Genome Sequencing Center for Infectious Disease"/>
            <person name="Wu L."/>
            <person name="Ma J."/>
        </authorList>
    </citation>
    <scope>NUCLEOTIDE SEQUENCE [LARGE SCALE GENOMIC DNA]</scope>
    <source>
        <strain evidence="2">CGMCC 4.7680</strain>
    </source>
</reference>
<organism evidence="1 2">
    <name type="scientific">Amycolatopsis bullii</name>
    <dbReference type="NCBI Taxonomy" id="941987"/>
    <lineage>
        <taxon>Bacteria</taxon>
        <taxon>Bacillati</taxon>
        <taxon>Actinomycetota</taxon>
        <taxon>Actinomycetes</taxon>
        <taxon>Pseudonocardiales</taxon>
        <taxon>Pseudonocardiaceae</taxon>
        <taxon>Amycolatopsis</taxon>
    </lineage>
</organism>
<sequence length="321" mass="36738">MHEEAQTAMWRGVRRCTRPRRSILRHQLRKRRSTVLIAECDDGRWASSDLHLGATTQVQKLGFGLARSILRLYEVDVSDSSSTFHTVFETDKEGAIVEGTITVRWRITDPVALIKQPKADHVEVIRADMEDILRPLVRKTTLDEVEKLAIKVDEKLKAMRSLSGGTISWGRVDSQFRLTGEGALHRYSLEEIRRARIVDRERRDMDRERINFYAEVIDSGKVSLLAMMLSHDTSAVQDVLSQIHTYDIPVGRSVLDANDPFRNAVGRMMSEADDFDLHEMRLAWLSSLTDRGRESELNRLRDSLDKTLVTDTDPRNNGRTP</sequence>
<name>A0ABQ3K8C1_9PSEU</name>
<evidence type="ECO:0000313" key="2">
    <source>
        <dbReference type="Proteomes" id="UP000649955"/>
    </source>
</evidence>
<comment type="caution">
    <text evidence="1">The sequence shown here is derived from an EMBL/GenBank/DDBJ whole genome shotgun (WGS) entry which is preliminary data.</text>
</comment>
<evidence type="ECO:0000313" key="1">
    <source>
        <dbReference type="EMBL" id="GHG05358.1"/>
    </source>
</evidence>
<dbReference type="Proteomes" id="UP000649955">
    <property type="component" value="Unassembled WGS sequence"/>
</dbReference>
<keyword evidence="2" id="KW-1185">Reference proteome</keyword>
<protein>
    <submittedName>
        <fullName evidence="1">Uncharacterized protein</fullName>
    </submittedName>
</protein>
<proteinExistence type="predicted"/>
<gene>
    <name evidence="1" type="ORF">GCM10017567_21890</name>
</gene>